<keyword evidence="4" id="KW-1185">Reference proteome</keyword>
<dbReference type="Proteomes" id="UP001142489">
    <property type="component" value="Unassembled WGS sequence"/>
</dbReference>
<dbReference type="SUPFAM" id="SSF47353">
    <property type="entry name" value="Retrovirus capsid dimerization domain-like"/>
    <property type="match status" value="1"/>
</dbReference>
<evidence type="ECO:0000313" key="3">
    <source>
        <dbReference type="EMBL" id="KAJ7311366.1"/>
    </source>
</evidence>
<dbReference type="Pfam" id="PF02023">
    <property type="entry name" value="SCAN"/>
    <property type="match status" value="1"/>
</dbReference>
<dbReference type="PROSITE" id="PS50804">
    <property type="entry name" value="SCAN_BOX"/>
    <property type="match status" value="1"/>
</dbReference>
<feature type="region of interest" description="Disordered" evidence="1">
    <location>
        <begin position="71"/>
        <end position="130"/>
    </location>
</feature>
<dbReference type="AlphaFoldDB" id="A0A9Q0XE85"/>
<feature type="compositionally biased region" description="Polar residues" evidence="1">
    <location>
        <begin position="121"/>
        <end position="130"/>
    </location>
</feature>
<evidence type="ECO:0000259" key="2">
    <source>
        <dbReference type="PROSITE" id="PS50804"/>
    </source>
</evidence>
<gene>
    <name evidence="3" type="ORF">JRQ81_006984</name>
</gene>
<protein>
    <recommendedName>
        <fullName evidence="2">SCAN box domain-containing protein</fullName>
    </recommendedName>
</protein>
<accession>A0A9Q0XE85</accession>
<organism evidence="3 4">
    <name type="scientific">Phrynocephalus forsythii</name>
    <dbReference type="NCBI Taxonomy" id="171643"/>
    <lineage>
        <taxon>Eukaryota</taxon>
        <taxon>Metazoa</taxon>
        <taxon>Chordata</taxon>
        <taxon>Craniata</taxon>
        <taxon>Vertebrata</taxon>
        <taxon>Euteleostomi</taxon>
        <taxon>Lepidosauria</taxon>
        <taxon>Squamata</taxon>
        <taxon>Bifurcata</taxon>
        <taxon>Unidentata</taxon>
        <taxon>Episquamata</taxon>
        <taxon>Toxicofera</taxon>
        <taxon>Iguania</taxon>
        <taxon>Acrodonta</taxon>
        <taxon>Agamidae</taxon>
        <taxon>Agaminae</taxon>
        <taxon>Phrynocephalus</taxon>
    </lineage>
</organism>
<name>A0A9Q0XE85_9SAUR</name>
<proteinExistence type="predicted"/>
<evidence type="ECO:0000256" key="1">
    <source>
        <dbReference type="SAM" id="MobiDB-lite"/>
    </source>
</evidence>
<dbReference type="EMBL" id="JAPFRF010000014">
    <property type="protein sequence ID" value="KAJ7311366.1"/>
    <property type="molecule type" value="Genomic_DNA"/>
</dbReference>
<evidence type="ECO:0000313" key="4">
    <source>
        <dbReference type="Proteomes" id="UP001142489"/>
    </source>
</evidence>
<sequence>MRGLWCREICANAIRWLKPTSRSTQQIVDQIITKQLTVTLGVQQRNWVMRHQPKSLESTIKLLESYNAAGEAGSALSGTTTEKGKAQGKPGTTGSYTECQLPVEMLESNKPKADKGGVLSMKTSKPSALG</sequence>
<dbReference type="Gene3D" id="1.10.4020.10">
    <property type="entry name" value="DNA breaking-rejoining enzymes"/>
    <property type="match status" value="1"/>
</dbReference>
<feature type="domain" description="SCAN box" evidence="2">
    <location>
        <begin position="15"/>
        <end position="65"/>
    </location>
</feature>
<dbReference type="InterPro" id="IPR038269">
    <property type="entry name" value="SCAN_sf"/>
</dbReference>
<reference evidence="3" key="1">
    <citation type="journal article" date="2023" name="DNA Res.">
        <title>Chromosome-level genome assembly of Phrynocephalus forsythii using third-generation DNA sequencing and Hi-C analysis.</title>
        <authorList>
            <person name="Qi Y."/>
            <person name="Zhao W."/>
            <person name="Zhao Y."/>
            <person name="Niu C."/>
            <person name="Cao S."/>
            <person name="Zhang Y."/>
        </authorList>
    </citation>
    <scope>NUCLEOTIDE SEQUENCE</scope>
    <source>
        <tissue evidence="3">Muscle</tissue>
    </source>
</reference>
<comment type="caution">
    <text evidence="3">The sequence shown here is derived from an EMBL/GenBank/DDBJ whole genome shotgun (WGS) entry which is preliminary data.</text>
</comment>
<feature type="non-terminal residue" evidence="3">
    <location>
        <position position="130"/>
    </location>
</feature>
<dbReference type="InterPro" id="IPR003309">
    <property type="entry name" value="SCAN_dom"/>
</dbReference>